<proteinExistence type="predicted"/>
<dbReference type="Pfam" id="PF13472">
    <property type="entry name" value="Lipase_GDSL_2"/>
    <property type="match status" value="1"/>
</dbReference>
<evidence type="ECO:0000313" key="3">
    <source>
        <dbReference type="Proteomes" id="UP001499841"/>
    </source>
</evidence>
<evidence type="ECO:0000259" key="1">
    <source>
        <dbReference type="Pfam" id="PF13472"/>
    </source>
</evidence>
<dbReference type="Proteomes" id="UP001499841">
    <property type="component" value="Unassembled WGS sequence"/>
</dbReference>
<evidence type="ECO:0000313" key="2">
    <source>
        <dbReference type="EMBL" id="GAA4288053.1"/>
    </source>
</evidence>
<dbReference type="PANTHER" id="PTHR30383">
    <property type="entry name" value="THIOESTERASE 1/PROTEASE 1/LYSOPHOSPHOLIPASE L1"/>
    <property type="match status" value="1"/>
</dbReference>
<sequence>MTAAGIVAQPGAAAGAPPVAVHPGGAPTVAAVPAAAAVLDAAEPLVWSFIGDSVTAASWHTWGGRGHAELFHERLREIGRTRDGVIDTAVSGWRVGDLAEQLDVVCLRYSPDVVVIGTGLNDTKGGADGVAEFGRTYRDVVARLRDAGALVVVQTPNGSLPTSPVHVLDHVDAYAAEIRAIAEELDLVLVDHLAVWEATPTDTTFHWLGHGCHPNAYGHRAMARTLIETFGIWDPESRTGRLTLP</sequence>
<keyword evidence="3" id="KW-1185">Reference proteome</keyword>
<comment type="caution">
    <text evidence="2">The sequence shown here is derived from an EMBL/GenBank/DDBJ whole genome shotgun (WGS) entry which is preliminary data.</text>
</comment>
<reference evidence="3" key="1">
    <citation type="journal article" date="2019" name="Int. J. Syst. Evol. Microbiol.">
        <title>The Global Catalogue of Microorganisms (GCM) 10K type strain sequencing project: providing services to taxonomists for standard genome sequencing and annotation.</title>
        <authorList>
            <consortium name="The Broad Institute Genomics Platform"/>
            <consortium name="The Broad Institute Genome Sequencing Center for Infectious Disease"/>
            <person name="Wu L."/>
            <person name="Ma J."/>
        </authorList>
    </citation>
    <scope>NUCLEOTIDE SEQUENCE [LARGE SCALE GENOMIC DNA]</scope>
    <source>
        <strain evidence="3">JCM 17459</strain>
    </source>
</reference>
<accession>A0ABP8EVN5</accession>
<dbReference type="Gene3D" id="3.40.50.1110">
    <property type="entry name" value="SGNH hydrolase"/>
    <property type="match status" value="1"/>
</dbReference>
<dbReference type="SUPFAM" id="SSF52266">
    <property type="entry name" value="SGNH hydrolase"/>
    <property type="match status" value="1"/>
</dbReference>
<organism evidence="2 3">
    <name type="scientific">Georgenia daeguensis</name>
    <dbReference type="NCBI Taxonomy" id="908355"/>
    <lineage>
        <taxon>Bacteria</taxon>
        <taxon>Bacillati</taxon>
        <taxon>Actinomycetota</taxon>
        <taxon>Actinomycetes</taxon>
        <taxon>Micrococcales</taxon>
        <taxon>Bogoriellaceae</taxon>
        <taxon>Georgenia</taxon>
    </lineage>
</organism>
<dbReference type="InterPro" id="IPR051532">
    <property type="entry name" value="Ester_Hydrolysis_Enzymes"/>
</dbReference>
<gene>
    <name evidence="2" type="ORF">GCM10022262_24130</name>
</gene>
<feature type="domain" description="SGNH hydrolase-type esterase" evidence="1">
    <location>
        <begin position="49"/>
        <end position="221"/>
    </location>
</feature>
<dbReference type="PANTHER" id="PTHR30383:SF5">
    <property type="entry name" value="SGNH HYDROLASE-TYPE ESTERASE DOMAIN-CONTAINING PROTEIN"/>
    <property type="match status" value="1"/>
</dbReference>
<protein>
    <recommendedName>
        <fullName evidence="1">SGNH hydrolase-type esterase domain-containing protein</fullName>
    </recommendedName>
</protein>
<dbReference type="EMBL" id="BAABBA010000011">
    <property type="protein sequence ID" value="GAA4288053.1"/>
    <property type="molecule type" value="Genomic_DNA"/>
</dbReference>
<dbReference type="InterPro" id="IPR036514">
    <property type="entry name" value="SGNH_hydro_sf"/>
</dbReference>
<dbReference type="RefSeq" id="WP_345041478.1">
    <property type="nucleotide sequence ID" value="NZ_BAABBA010000011.1"/>
</dbReference>
<name>A0ABP8EVN5_9MICO</name>
<dbReference type="InterPro" id="IPR013830">
    <property type="entry name" value="SGNH_hydro"/>
</dbReference>